<keyword evidence="3" id="KW-0547">Nucleotide-binding</keyword>
<keyword evidence="4" id="KW-0227">DNA damage</keyword>
<dbReference type="InterPro" id="IPR058951">
    <property type="entry name" value="WHD_Rad26_CSB-like"/>
</dbReference>
<feature type="domain" description="Rad26/CSB-like winged helix DNA-binding" evidence="11">
    <location>
        <begin position="183"/>
        <end position="235"/>
    </location>
</feature>
<proteinExistence type="inferred from homology"/>
<feature type="coiled-coil region" evidence="10">
    <location>
        <begin position="18"/>
        <end position="54"/>
    </location>
</feature>
<sequence length="238" mass="27111">RLLACLFDKNSMISSAFRHDLVENIDQIEKQKMMEEAEKVAQQALMKLESVRKDMKQQPVHVPTWTGRYGVDCNQQIHTFGKDESTLLHILRNKYLNSNSGGGGGGERTIHSKDNVLDDRVHANKASSRNILANIKLAKASHISAPSGSSKHAFTQIKYEHLVRDLHAFMKERTEDKHNSTCTAVESADIIAHFQHRLSNETEQYLFRVIVQNLCKFVPLNGQHNKKGWILKPKFLDL</sequence>
<organism evidence="12 13">
    <name type="scientific">Reticulomyxa filosa</name>
    <dbReference type="NCBI Taxonomy" id="46433"/>
    <lineage>
        <taxon>Eukaryota</taxon>
        <taxon>Sar</taxon>
        <taxon>Rhizaria</taxon>
        <taxon>Retaria</taxon>
        <taxon>Foraminifera</taxon>
        <taxon>Monothalamids</taxon>
        <taxon>Reticulomyxidae</taxon>
        <taxon>Reticulomyxa</taxon>
    </lineage>
</organism>
<evidence type="ECO:0000256" key="5">
    <source>
        <dbReference type="ARBA" id="ARBA00022806"/>
    </source>
</evidence>
<evidence type="ECO:0000256" key="9">
    <source>
        <dbReference type="ARBA" id="ARBA00023242"/>
    </source>
</evidence>
<keyword evidence="10" id="KW-0175">Coiled coil</keyword>
<evidence type="ECO:0000313" key="12">
    <source>
        <dbReference type="EMBL" id="ETO33935.1"/>
    </source>
</evidence>
<evidence type="ECO:0000256" key="1">
    <source>
        <dbReference type="ARBA" id="ARBA00004123"/>
    </source>
</evidence>
<keyword evidence="7" id="KW-0238">DNA-binding</keyword>
<protein>
    <submittedName>
        <fullName evidence="12">Chromatin remodeling complex subunit</fullName>
    </submittedName>
</protein>
<comment type="subcellular location">
    <subcellularLocation>
        <location evidence="1">Nucleus</location>
    </subcellularLocation>
</comment>
<evidence type="ECO:0000313" key="13">
    <source>
        <dbReference type="Proteomes" id="UP000023152"/>
    </source>
</evidence>
<dbReference type="Pfam" id="PF25875">
    <property type="entry name" value="WHD_Rad26_CSB"/>
    <property type="match status" value="1"/>
</dbReference>
<feature type="non-terminal residue" evidence="12">
    <location>
        <position position="1"/>
    </location>
</feature>
<evidence type="ECO:0000256" key="4">
    <source>
        <dbReference type="ARBA" id="ARBA00022763"/>
    </source>
</evidence>
<comment type="similarity">
    <text evidence="2">Belongs to the SNF2/RAD54 helicase family.</text>
</comment>
<dbReference type="AlphaFoldDB" id="X6P600"/>
<evidence type="ECO:0000256" key="7">
    <source>
        <dbReference type="ARBA" id="ARBA00023125"/>
    </source>
</evidence>
<keyword evidence="6" id="KW-0067">ATP-binding</keyword>
<reference evidence="12 13" key="1">
    <citation type="journal article" date="2013" name="Curr. Biol.">
        <title>The Genome of the Foraminiferan Reticulomyxa filosa.</title>
        <authorList>
            <person name="Glockner G."/>
            <person name="Hulsmann N."/>
            <person name="Schleicher M."/>
            <person name="Noegel A.A."/>
            <person name="Eichinger L."/>
            <person name="Gallinger C."/>
            <person name="Pawlowski J."/>
            <person name="Sierra R."/>
            <person name="Euteneuer U."/>
            <person name="Pillet L."/>
            <person name="Moustafa A."/>
            <person name="Platzer M."/>
            <person name="Groth M."/>
            <person name="Szafranski K."/>
            <person name="Schliwa M."/>
        </authorList>
    </citation>
    <scope>NUCLEOTIDE SEQUENCE [LARGE SCALE GENOMIC DNA]</scope>
</reference>
<keyword evidence="5" id="KW-0347">Helicase</keyword>
<evidence type="ECO:0000259" key="11">
    <source>
        <dbReference type="Pfam" id="PF25875"/>
    </source>
</evidence>
<gene>
    <name evidence="12" type="ORF">RFI_03160</name>
</gene>
<evidence type="ECO:0000256" key="6">
    <source>
        <dbReference type="ARBA" id="ARBA00022840"/>
    </source>
</evidence>
<evidence type="ECO:0000256" key="10">
    <source>
        <dbReference type="SAM" id="Coils"/>
    </source>
</evidence>
<accession>X6P600</accession>
<keyword evidence="13" id="KW-1185">Reference proteome</keyword>
<keyword evidence="8" id="KW-0234">DNA repair</keyword>
<keyword evidence="5" id="KW-0378">Hydrolase</keyword>
<evidence type="ECO:0000256" key="8">
    <source>
        <dbReference type="ARBA" id="ARBA00023204"/>
    </source>
</evidence>
<evidence type="ECO:0000256" key="3">
    <source>
        <dbReference type="ARBA" id="ARBA00022741"/>
    </source>
</evidence>
<comment type="caution">
    <text evidence="12">The sequence shown here is derived from an EMBL/GenBank/DDBJ whole genome shotgun (WGS) entry which is preliminary data.</text>
</comment>
<name>X6P600_RETFI</name>
<dbReference type="EMBL" id="ASPP01003019">
    <property type="protein sequence ID" value="ETO33935.1"/>
    <property type="molecule type" value="Genomic_DNA"/>
</dbReference>
<evidence type="ECO:0000256" key="2">
    <source>
        <dbReference type="ARBA" id="ARBA00007025"/>
    </source>
</evidence>
<keyword evidence="9" id="KW-0539">Nucleus</keyword>
<dbReference type="Proteomes" id="UP000023152">
    <property type="component" value="Unassembled WGS sequence"/>
</dbReference>